<protein>
    <recommendedName>
        <fullName evidence="3">Mor transcription activator family protein</fullName>
    </recommendedName>
</protein>
<evidence type="ECO:0008006" key="3">
    <source>
        <dbReference type="Google" id="ProtNLM"/>
    </source>
</evidence>
<reference evidence="2" key="1">
    <citation type="submission" date="2019-11" db="EMBL/GenBank/DDBJ databases">
        <authorList>
            <person name="Feng L."/>
        </authorList>
    </citation>
    <scope>NUCLEOTIDE SEQUENCE</scope>
    <source>
        <strain evidence="2">IbartlettiiLFYP30</strain>
    </source>
</reference>
<dbReference type="InterPro" id="IPR052411">
    <property type="entry name" value="c-mor_Regulatory_Protein"/>
</dbReference>
<dbReference type="InterPro" id="IPR009057">
    <property type="entry name" value="Homeodomain-like_sf"/>
</dbReference>
<dbReference type="PANTHER" id="PTHR37812">
    <property type="entry name" value="MU-LIKE PROPHAGE FLUMU PROTEIN C"/>
    <property type="match status" value="1"/>
</dbReference>
<feature type="compositionally biased region" description="Basic and acidic residues" evidence="1">
    <location>
        <begin position="33"/>
        <end position="56"/>
    </location>
</feature>
<dbReference type="RefSeq" id="WP_024038006.1">
    <property type="nucleotide sequence ID" value="NZ_CACRUE010000022.1"/>
</dbReference>
<evidence type="ECO:0000256" key="1">
    <source>
        <dbReference type="SAM" id="MobiDB-lite"/>
    </source>
</evidence>
<evidence type="ECO:0000313" key="2">
    <source>
        <dbReference type="EMBL" id="VYT94185.1"/>
    </source>
</evidence>
<accession>A0A6N3ANL9</accession>
<sequence>MKYKKAQDILPQYMIDDLQQYIEGGYLYTPKKEENKKSWGENTNTKKELNKRNKEIAKKRRNGKSIQDLAKEYFLTEYSIRRIIKKVDL</sequence>
<dbReference type="SUPFAM" id="SSF46689">
    <property type="entry name" value="Homeodomain-like"/>
    <property type="match status" value="1"/>
</dbReference>
<organism evidence="2">
    <name type="scientific">Intestinibacter bartlettii</name>
    <dbReference type="NCBI Taxonomy" id="261299"/>
    <lineage>
        <taxon>Bacteria</taxon>
        <taxon>Bacillati</taxon>
        <taxon>Bacillota</taxon>
        <taxon>Clostridia</taxon>
        <taxon>Peptostreptococcales</taxon>
        <taxon>Peptostreptococcaceae</taxon>
        <taxon>Intestinibacter</taxon>
    </lineage>
</organism>
<feature type="region of interest" description="Disordered" evidence="1">
    <location>
        <begin position="33"/>
        <end position="61"/>
    </location>
</feature>
<dbReference type="EMBL" id="CACRUE010000022">
    <property type="protein sequence ID" value="VYT94185.1"/>
    <property type="molecule type" value="Genomic_DNA"/>
</dbReference>
<dbReference type="InterPro" id="IPR049739">
    <property type="entry name" value="YraL-like"/>
</dbReference>
<dbReference type="PANTHER" id="PTHR37812:SF1">
    <property type="entry name" value="MU-LIKE PROPHAGE FLUMU PROTEIN C"/>
    <property type="match status" value="1"/>
</dbReference>
<gene>
    <name evidence="2" type="ORF">IBLFYP30_01382</name>
</gene>
<name>A0A6N3ANL9_9FIRM</name>
<dbReference type="Gene3D" id="1.10.10.60">
    <property type="entry name" value="Homeodomain-like"/>
    <property type="match status" value="1"/>
</dbReference>
<proteinExistence type="predicted"/>
<dbReference type="NCBIfam" id="NF040785">
    <property type="entry name" value="CD3324_fam"/>
    <property type="match status" value="1"/>
</dbReference>
<dbReference type="AlphaFoldDB" id="A0A6N3ANL9"/>